<dbReference type="PANTHER" id="PTHR34561:SF1">
    <property type="entry name" value="NADH DEHYDROGENASE [UBIQUINONE] 1 ALPHA SUBCOMPLEX ASSEMBLY FACTOR 8"/>
    <property type="match status" value="1"/>
</dbReference>
<dbReference type="InterPro" id="IPR034595">
    <property type="entry name" value="NDUFAF8"/>
</dbReference>
<dbReference type="OrthoDB" id="3821113at2759"/>
<accession>A0A0C3Q0Y4</accession>
<sequence length="65" mass="7017">MSTPAKAFDRHPVRKLATAAATCSSTAAAYGACVAGNYKEVNKEMCAAEFNAFKQCVQGVMKRKW</sequence>
<dbReference type="GO" id="GO:0005739">
    <property type="term" value="C:mitochondrion"/>
    <property type="evidence" value="ECO:0007669"/>
    <property type="project" value="InterPro"/>
</dbReference>
<name>A0A0C3Q0Y4_9AGAM</name>
<dbReference type="EMBL" id="KN823130">
    <property type="protein sequence ID" value="KIO21725.1"/>
    <property type="molecule type" value="Genomic_DNA"/>
</dbReference>
<evidence type="ECO:0000313" key="2">
    <source>
        <dbReference type="Proteomes" id="UP000054248"/>
    </source>
</evidence>
<dbReference type="GO" id="GO:0032981">
    <property type="term" value="P:mitochondrial respiratory chain complex I assembly"/>
    <property type="evidence" value="ECO:0007669"/>
    <property type="project" value="InterPro"/>
</dbReference>
<dbReference type="HOGENOM" id="CLU_188562_1_2_1"/>
<dbReference type="PANTHER" id="PTHR34561">
    <property type="entry name" value="NADH DEHYDROGENASE [UBIQUINONE] 1 ALPHA SUBCOMPLEX ASSEMBLY FACTOR 8"/>
    <property type="match status" value="1"/>
</dbReference>
<dbReference type="Proteomes" id="UP000054248">
    <property type="component" value="Unassembled WGS sequence"/>
</dbReference>
<evidence type="ECO:0000313" key="1">
    <source>
        <dbReference type="EMBL" id="KIO21725.1"/>
    </source>
</evidence>
<organism evidence="1 2">
    <name type="scientific">Tulasnella calospora MUT 4182</name>
    <dbReference type="NCBI Taxonomy" id="1051891"/>
    <lineage>
        <taxon>Eukaryota</taxon>
        <taxon>Fungi</taxon>
        <taxon>Dikarya</taxon>
        <taxon>Basidiomycota</taxon>
        <taxon>Agaricomycotina</taxon>
        <taxon>Agaricomycetes</taxon>
        <taxon>Cantharellales</taxon>
        <taxon>Tulasnellaceae</taxon>
        <taxon>Tulasnella</taxon>
    </lineage>
</organism>
<reference evidence="1 2" key="1">
    <citation type="submission" date="2014-04" db="EMBL/GenBank/DDBJ databases">
        <authorList>
            <consortium name="DOE Joint Genome Institute"/>
            <person name="Kuo A."/>
            <person name="Girlanda M."/>
            <person name="Perotto S."/>
            <person name="Kohler A."/>
            <person name="Nagy L.G."/>
            <person name="Floudas D."/>
            <person name="Copeland A."/>
            <person name="Barry K.W."/>
            <person name="Cichocki N."/>
            <person name="Veneault-Fourrey C."/>
            <person name="LaButti K."/>
            <person name="Lindquist E.A."/>
            <person name="Lipzen A."/>
            <person name="Lundell T."/>
            <person name="Morin E."/>
            <person name="Murat C."/>
            <person name="Sun H."/>
            <person name="Tunlid A."/>
            <person name="Henrissat B."/>
            <person name="Grigoriev I.V."/>
            <person name="Hibbett D.S."/>
            <person name="Martin F."/>
            <person name="Nordberg H.P."/>
            <person name="Cantor M.N."/>
            <person name="Hua S.X."/>
        </authorList>
    </citation>
    <scope>NUCLEOTIDE SEQUENCE [LARGE SCALE GENOMIC DNA]</scope>
    <source>
        <strain evidence="1 2">MUT 4182</strain>
    </source>
</reference>
<gene>
    <name evidence="1" type="ORF">M407DRAFT_28715</name>
</gene>
<protein>
    <recommendedName>
        <fullName evidence="3">CHCH domain-containing protein</fullName>
    </recommendedName>
</protein>
<keyword evidence="2" id="KW-1185">Reference proteome</keyword>
<reference evidence="2" key="2">
    <citation type="submission" date="2015-01" db="EMBL/GenBank/DDBJ databases">
        <title>Evolutionary Origins and Diversification of the Mycorrhizal Mutualists.</title>
        <authorList>
            <consortium name="DOE Joint Genome Institute"/>
            <consortium name="Mycorrhizal Genomics Consortium"/>
            <person name="Kohler A."/>
            <person name="Kuo A."/>
            <person name="Nagy L.G."/>
            <person name="Floudas D."/>
            <person name="Copeland A."/>
            <person name="Barry K.W."/>
            <person name="Cichocki N."/>
            <person name="Veneault-Fourrey C."/>
            <person name="LaButti K."/>
            <person name="Lindquist E.A."/>
            <person name="Lipzen A."/>
            <person name="Lundell T."/>
            <person name="Morin E."/>
            <person name="Murat C."/>
            <person name="Riley R."/>
            <person name="Ohm R."/>
            <person name="Sun H."/>
            <person name="Tunlid A."/>
            <person name="Henrissat B."/>
            <person name="Grigoriev I.V."/>
            <person name="Hibbett D.S."/>
            <person name="Martin F."/>
        </authorList>
    </citation>
    <scope>NUCLEOTIDE SEQUENCE [LARGE SCALE GENOMIC DNA]</scope>
    <source>
        <strain evidence="2">MUT 4182</strain>
    </source>
</reference>
<dbReference type="AlphaFoldDB" id="A0A0C3Q0Y4"/>
<evidence type="ECO:0008006" key="3">
    <source>
        <dbReference type="Google" id="ProtNLM"/>
    </source>
</evidence>
<proteinExistence type="predicted"/>